<dbReference type="GeneID" id="20283904"/>
<dbReference type="Gene3D" id="3.90.75.20">
    <property type="match status" value="1"/>
</dbReference>
<keyword evidence="2" id="KW-0540">Nuclease</keyword>
<feature type="domain" description="HNH nuclease" evidence="1">
    <location>
        <begin position="42"/>
        <end position="92"/>
    </location>
</feature>
<dbReference type="Gene3D" id="1.20.5.2050">
    <property type="match status" value="1"/>
</dbReference>
<dbReference type="InterPro" id="IPR003615">
    <property type="entry name" value="HNH_nuc"/>
</dbReference>
<dbReference type="GO" id="GO:0004519">
    <property type="term" value="F:endonuclease activity"/>
    <property type="evidence" value="ECO:0007669"/>
    <property type="project" value="UniProtKB-KW"/>
</dbReference>
<protein>
    <submittedName>
        <fullName evidence="2">HNH endonuclease</fullName>
    </submittedName>
</protein>
<organism evidence="2 3">
    <name type="scientific">Escherichia phage vB_EcoS_AKS96</name>
    <dbReference type="NCBI Taxonomy" id="1416031"/>
    <lineage>
        <taxon>Viruses</taxon>
        <taxon>Duplodnaviria</taxon>
        <taxon>Heunggongvirae</taxon>
        <taxon>Uroviricota</taxon>
        <taxon>Caudoviricetes</taxon>
        <taxon>Drexlerviridae</taxon>
        <taxon>Rogunavirinae</taxon>
        <taxon>Rogunavirus</taxon>
        <taxon>Rogunavirus AKS96</taxon>
    </lineage>
</organism>
<reference evidence="2 3" key="1">
    <citation type="journal article" date="2014" name="PLoS ONE">
        <title>Four Escherichia coli O157:H7 Phages: A New Bacteriophage Genus and Taxonomic Classification of T1-Like Phages.</title>
        <authorList>
            <person name="Niu Y.D."/>
            <person name="McAllister T.A."/>
            <person name="Nash J.H."/>
            <person name="Kropinski A.M."/>
            <person name="Stanford K."/>
        </authorList>
    </citation>
    <scope>NUCLEOTIDE SEQUENCE [LARGE SCALE GENOMIC DNA]</scope>
</reference>
<dbReference type="InterPro" id="IPR044925">
    <property type="entry name" value="His-Me_finger_sf"/>
</dbReference>
<sequence length="163" mass="19493">MNWNDFLEYRDGKLYWTDPHSTKFKPGDEAGCRHHRGYHYIRRYNTTMSRHRIVWTMFNGEIPEGMEIDHIDHDVENDRIENLRMVTRRQNNQNKKLDERNTSGHVGVSWNKKTKKWRAMIGIKGNDGKRKTVYVYYGDSFDDAVLARKKAEAEYSFHENHGK</sequence>
<dbReference type="Pfam" id="PF13392">
    <property type="entry name" value="HNH_3"/>
    <property type="match status" value="1"/>
</dbReference>
<dbReference type="Proteomes" id="UP000028461">
    <property type="component" value="Segment"/>
</dbReference>
<evidence type="ECO:0000259" key="1">
    <source>
        <dbReference type="SMART" id="SM00507"/>
    </source>
</evidence>
<keyword evidence="3" id="KW-1185">Reference proteome</keyword>
<dbReference type="RefSeq" id="YP_009056100.1">
    <property type="nucleotide sequence ID" value="NC_024789.1"/>
</dbReference>
<dbReference type="SMART" id="SM00507">
    <property type="entry name" value="HNHc"/>
    <property type="match status" value="1"/>
</dbReference>
<dbReference type="SUPFAM" id="SSF54060">
    <property type="entry name" value="His-Me finger endonucleases"/>
    <property type="match status" value="1"/>
</dbReference>
<evidence type="ECO:0000313" key="2">
    <source>
        <dbReference type="EMBL" id="AHI60748.1"/>
    </source>
</evidence>
<keyword evidence="2" id="KW-0255">Endonuclease</keyword>
<name>A0A067YXX3_9CAUD</name>
<dbReference type="EMBL" id="KF771239">
    <property type="protein sequence ID" value="AHI60748.1"/>
    <property type="molecule type" value="Genomic_DNA"/>
</dbReference>
<proteinExistence type="predicted"/>
<keyword evidence="2" id="KW-0378">Hydrolase</keyword>
<gene>
    <name evidence="2" type="ORF">AKS96_45</name>
</gene>
<dbReference type="KEGG" id="vg:20283904"/>
<evidence type="ECO:0000313" key="3">
    <source>
        <dbReference type="Proteomes" id="UP000028461"/>
    </source>
</evidence>
<accession>A0A067YXX3</accession>